<organism evidence="2 3">
    <name type="scientific">Bythopirellula polymerisocia</name>
    <dbReference type="NCBI Taxonomy" id="2528003"/>
    <lineage>
        <taxon>Bacteria</taxon>
        <taxon>Pseudomonadati</taxon>
        <taxon>Planctomycetota</taxon>
        <taxon>Planctomycetia</taxon>
        <taxon>Pirellulales</taxon>
        <taxon>Lacipirellulaceae</taxon>
        <taxon>Bythopirellula</taxon>
    </lineage>
</organism>
<dbReference type="AlphaFoldDB" id="A0A5C6CRW2"/>
<reference evidence="2 3" key="1">
    <citation type="submission" date="2019-02" db="EMBL/GenBank/DDBJ databases">
        <title>Deep-cultivation of Planctomycetes and their phenomic and genomic characterization uncovers novel biology.</title>
        <authorList>
            <person name="Wiegand S."/>
            <person name="Jogler M."/>
            <person name="Boedeker C."/>
            <person name="Pinto D."/>
            <person name="Vollmers J."/>
            <person name="Rivas-Marin E."/>
            <person name="Kohn T."/>
            <person name="Peeters S.H."/>
            <person name="Heuer A."/>
            <person name="Rast P."/>
            <person name="Oberbeckmann S."/>
            <person name="Bunk B."/>
            <person name="Jeske O."/>
            <person name="Meyerdierks A."/>
            <person name="Storesund J.E."/>
            <person name="Kallscheuer N."/>
            <person name="Luecker S."/>
            <person name="Lage O.M."/>
            <person name="Pohl T."/>
            <person name="Merkel B.J."/>
            <person name="Hornburger P."/>
            <person name="Mueller R.-W."/>
            <person name="Bruemmer F."/>
            <person name="Labrenz M."/>
            <person name="Spormann A.M."/>
            <person name="Op Den Camp H."/>
            <person name="Overmann J."/>
            <person name="Amann R."/>
            <person name="Jetten M.S.M."/>
            <person name="Mascher T."/>
            <person name="Medema M.H."/>
            <person name="Devos D.P."/>
            <person name="Kaster A.-K."/>
            <person name="Ovreas L."/>
            <person name="Rohde M."/>
            <person name="Galperin M.Y."/>
            <person name="Jogler C."/>
        </authorList>
    </citation>
    <scope>NUCLEOTIDE SEQUENCE [LARGE SCALE GENOMIC DNA]</scope>
    <source>
        <strain evidence="2 3">Pla144</strain>
    </source>
</reference>
<dbReference type="Proteomes" id="UP000318437">
    <property type="component" value="Unassembled WGS sequence"/>
</dbReference>
<feature type="region of interest" description="Disordered" evidence="1">
    <location>
        <begin position="23"/>
        <end position="85"/>
    </location>
</feature>
<keyword evidence="3" id="KW-1185">Reference proteome</keyword>
<name>A0A5C6CRW2_9BACT</name>
<protein>
    <submittedName>
        <fullName evidence="2">Uncharacterized protein</fullName>
    </submittedName>
</protein>
<sequence>MTCNPRIYSRRRNLRRNRFVRTHSALVSIPRKQPGSLPTNPLPPEPPDPQDVPAPSPHDVPAPSPFDDPVPEPQDVPPAEPAPPL</sequence>
<proteinExistence type="predicted"/>
<evidence type="ECO:0000256" key="1">
    <source>
        <dbReference type="SAM" id="MobiDB-lite"/>
    </source>
</evidence>
<evidence type="ECO:0000313" key="3">
    <source>
        <dbReference type="Proteomes" id="UP000318437"/>
    </source>
</evidence>
<feature type="compositionally biased region" description="Pro residues" evidence="1">
    <location>
        <begin position="40"/>
        <end position="85"/>
    </location>
</feature>
<gene>
    <name evidence="2" type="ORF">Pla144_24400</name>
</gene>
<evidence type="ECO:0000313" key="2">
    <source>
        <dbReference type="EMBL" id="TWU27663.1"/>
    </source>
</evidence>
<accession>A0A5C6CRW2</accession>
<comment type="caution">
    <text evidence="2">The sequence shown here is derived from an EMBL/GenBank/DDBJ whole genome shotgun (WGS) entry which is preliminary data.</text>
</comment>
<dbReference type="EMBL" id="SJPS01000003">
    <property type="protein sequence ID" value="TWU27663.1"/>
    <property type="molecule type" value="Genomic_DNA"/>
</dbReference>